<reference evidence="2 3" key="1">
    <citation type="submission" date="2021-01" db="EMBL/GenBank/DDBJ databases">
        <title>Draft Genome Sequence and Polyhydroxyalkanoate Biosynthetic Potential of Jeongeupia naejangsanensis Type Strain DSM 24253.</title>
        <authorList>
            <person name="Turrini P."/>
            <person name="Artuso I."/>
            <person name="Lugli G.A."/>
            <person name="Frangipani E."/>
            <person name="Ventura M."/>
            <person name="Visca P."/>
        </authorList>
    </citation>
    <scope>NUCLEOTIDE SEQUENCE [LARGE SCALE GENOMIC DNA]</scope>
    <source>
        <strain evidence="2 3">DSM 24253</strain>
    </source>
</reference>
<name>A0ABS2BKD4_9NEIS</name>
<evidence type="ECO:0000313" key="3">
    <source>
        <dbReference type="Proteomes" id="UP000809431"/>
    </source>
</evidence>
<sequence length="87" mass="9520">MDVPHARNSVSGSMLHVRLCHPVMNGLQDRAIIQRSAFVVPYGGQTFNGGFDAQALDKMNQQQVVSRAGNAEHPEKLTVADKLHVEP</sequence>
<gene>
    <name evidence="2" type="ORF">JMJ54_09505</name>
</gene>
<accession>A0ABS2BKD4</accession>
<dbReference type="EMBL" id="JAESND010000004">
    <property type="protein sequence ID" value="MBM3116069.1"/>
    <property type="molecule type" value="Genomic_DNA"/>
</dbReference>
<protein>
    <submittedName>
        <fullName evidence="2">Uncharacterized protein</fullName>
    </submittedName>
</protein>
<keyword evidence="3" id="KW-1185">Reference proteome</keyword>
<feature type="region of interest" description="Disordered" evidence="1">
    <location>
        <begin position="67"/>
        <end position="87"/>
    </location>
</feature>
<evidence type="ECO:0000313" key="2">
    <source>
        <dbReference type="EMBL" id="MBM3116069.1"/>
    </source>
</evidence>
<dbReference type="RefSeq" id="WP_203538139.1">
    <property type="nucleotide sequence ID" value="NZ_JAESND010000004.1"/>
</dbReference>
<dbReference type="Proteomes" id="UP000809431">
    <property type="component" value="Unassembled WGS sequence"/>
</dbReference>
<comment type="caution">
    <text evidence="2">The sequence shown here is derived from an EMBL/GenBank/DDBJ whole genome shotgun (WGS) entry which is preliminary data.</text>
</comment>
<feature type="compositionally biased region" description="Basic and acidic residues" evidence="1">
    <location>
        <begin position="70"/>
        <end position="87"/>
    </location>
</feature>
<proteinExistence type="predicted"/>
<evidence type="ECO:0000256" key="1">
    <source>
        <dbReference type="SAM" id="MobiDB-lite"/>
    </source>
</evidence>
<organism evidence="2 3">
    <name type="scientific">Jeongeupia naejangsanensis</name>
    <dbReference type="NCBI Taxonomy" id="613195"/>
    <lineage>
        <taxon>Bacteria</taxon>
        <taxon>Pseudomonadati</taxon>
        <taxon>Pseudomonadota</taxon>
        <taxon>Betaproteobacteria</taxon>
        <taxon>Neisseriales</taxon>
        <taxon>Chitinibacteraceae</taxon>
        <taxon>Jeongeupia</taxon>
    </lineage>
</organism>